<dbReference type="EMBL" id="AP013066">
    <property type="protein sequence ID" value="BAN35404.1"/>
    <property type="molecule type" value="Genomic_DNA"/>
</dbReference>
<evidence type="ECO:0000259" key="4">
    <source>
        <dbReference type="Pfam" id="PF13505"/>
    </source>
</evidence>
<proteinExistence type="predicted"/>
<dbReference type="HOGENOM" id="CLU_115881_0_0_4"/>
<dbReference type="InterPro" id="IPR027385">
    <property type="entry name" value="Beta-barrel_OMP"/>
</dbReference>
<organism evidence="5 6">
    <name type="scientific">Sulfuricella denitrificans (strain DSM 22764 / NBRC 105220 / skB26)</name>
    <dbReference type="NCBI Taxonomy" id="1163617"/>
    <lineage>
        <taxon>Bacteria</taxon>
        <taxon>Pseudomonadati</taxon>
        <taxon>Pseudomonadota</taxon>
        <taxon>Betaproteobacteria</taxon>
        <taxon>Nitrosomonadales</taxon>
        <taxon>Sulfuricellaceae</taxon>
        <taxon>Sulfuricella</taxon>
    </lineage>
</organism>
<name>S6AL71_SULDS</name>
<sequence length="204" mass="21780">MKIKGLAIAALATSLTAGAVTTAVAQDTPNWIGVSVGNTQFSNDNNLSGITPTSTDKSDNAWKIFLGIPFNKNLGLELGYAKLGDQTISGTFNAANASSRATSTAYLIDLVGNYDFNESFSLLGKLGMHRWGVNDDTTKNGVNASNGADGFNSTYGLGVQYNVNKDVGLRMEWERINNMGHETTTGKIDANLITIGVVYRFKIL</sequence>
<feature type="domain" description="Outer membrane protein beta-barrel" evidence="4">
    <location>
        <begin position="11"/>
        <end position="201"/>
    </location>
</feature>
<dbReference type="SUPFAM" id="SSF56925">
    <property type="entry name" value="OMPA-like"/>
    <property type="match status" value="1"/>
</dbReference>
<dbReference type="KEGG" id="sdr:SCD_n01583"/>
<evidence type="ECO:0000313" key="5">
    <source>
        <dbReference type="EMBL" id="BAN35404.1"/>
    </source>
</evidence>
<evidence type="ECO:0000256" key="3">
    <source>
        <dbReference type="SAM" id="SignalP"/>
    </source>
</evidence>
<feature type="chain" id="PRO_5004535670" description="Outer membrane protein beta-barrel domain-containing protein" evidence="3">
    <location>
        <begin position="20"/>
        <end position="204"/>
    </location>
</feature>
<reference evidence="5 6" key="1">
    <citation type="journal article" date="2012" name="Appl. Environ. Microbiol.">
        <title>Draft genome sequence of a psychrotolerant sulfur-oxidizing bacterium, Sulfuricella denitrificans skB26, and proteomic insights into cold adaptation.</title>
        <authorList>
            <person name="Watanabe T."/>
            <person name="Kojima H."/>
            <person name="Fukui M."/>
        </authorList>
    </citation>
    <scope>NUCLEOTIDE SEQUENCE [LARGE SCALE GENOMIC DNA]</scope>
    <source>
        <strain evidence="6">skB26</strain>
    </source>
</reference>
<comment type="subcellular location">
    <subcellularLocation>
        <location evidence="1">Cell outer membrane</location>
    </subcellularLocation>
</comment>
<dbReference type="Pfam" id="PF13505">
    <property type="entry name" value="OMP_b-brl"/>
    <property type="match status" value="1"/>
</dbReference>
<accession>S6AL71</accession>
<dbReference type="AlphaFoldDB" id="S6AL71"/>
<dbReference type="Proteomes" id="UP000015559">
    <property type="component" value="Chromosome"/>
</dbReference>
<dbReference type="InterPro" id="IPR011250">
    <property type="entry name" value="OMP/PagP_B-barrel"/>
</dbReference>
<feature type="signal peptide" evidence="3">
    <location>
        <begin position="1"/>
        <end position="19"/>
    </location>
</feature>
<evidence type="ECO:0000256" key="2">
    <source>
        <dbReference type="ARBA" id="ARBA00022729"/>
    </source>
</evidence>
<dbReference type="STRING" id="1163617.SCD_n01583"/>
<keyword evidence="6" id="KW-1185">Reference proteome</keyword>
<gene>
    <name evidence="5" type="ORF">SCD_n01583</name>
</gene>
<dbReference type="eggNOG" id="COG3637">
    <property type="taxonomic scope" value="Bacteria"/>
</dbReference>
<evidence type="ECO:0000256" key="1">
    <source>
        <dbReference type="ARBA" id="ARBA00004442"/>
    </source>
</evidence>
<dbReference type="RefSeq" id="WP_009205639.1">
    <property type="nucleotide sequence ID" value="NC_022357.1"/>
</dbReference>
<keyword evidence="2 3" id="KW-0732">Signal</keyword>
<dbReference type="GO" id="GO:0009279">
    <property type="term" value="C:cell outer membrane"/>
    <property type="evidence" value="ECO:0007669"/>
    <property type="project" value="UniProtKB-SubCell"/>
</dbReference>
<dbReference type="Gene3D" id="2.40.160.20">
    <property type="match status" value="1"/>
</dbReference>
<dbReference type="OrthoDB" id="5360144at2"/>
<protein>
    <recommendedName>
        <fullName evidence="4">Outer membrane protein beta-barrel domain-containing protein</fullName>
    </recommendedName>
</protein>
<evidence type="ECO:0000313" key="6">
    <source>
        <dbReference type="Proteomes" id="UP000015559"/>
    </source>
</evidence>